<dbReference type="Proteomes" id="UP000018211">
    <property type="component" value="Unassembled WGS sequence"/>
</dbReference>
<dbReference type="RefSeq" id="WP_022550259.1">
    <property type="nucleotide sequence ID" value="NZ_LK391965.1"/>
</dbReference>
<name>A0AAV2VZ36_9VIBR</name>
<organism evidence="1 2">
    <name type="scientific">Vibrio nigripulchritudo SOn1</name>
    <dbReference type="NCBI Taxonomy" id="1238450"/>
    <lineage>
        <taxon>Bacteria</taxon>
        <taxon>Pseudomonadati</taxon>
        <taxon>Pseudomonadota</taxon>
        <taxon>Gammaproteobacteria</taxon>
        <taxon>Vibrionales</taxon>
        <taxon>Vibrionaceae</taxon>
        <taxon>Vibrio</taxon>
    </lineage>
</organism>
<comment type="caution">
    <text evidence="1">The sequence shown here is derived from an EMBL/GenBank/DDBJ whole genome shotgun (WGS) entry which is preliminary data.</text>
</comment>
<sequence length="571" mass="61740">MNKLVIAAGIVAVGAGGYFYTQQQASQSVSILDQIPADSAIVGVPLKPVQLDKFLGSVDTFPTIDEFMELSQTDPERMTNRETFFYALAETYIKSIESVEAYKAAFGAPDMINSYIYMVGIAPVMKFDVENEQAFWATFDKAESSSNFKHTAKKIGDVSYRSYSIADEDGQTKLELVVAVHQGMATLTLDSADFGELSPLKIALGIEAPTQSIAQAETIKQLIAKHPNLSDESVGYFDHQQLVTGFTTTDGNLLAKHVAKISELVKADDPSAINPFAEIQTEQCKTEFAGIAANWPRTVFGATVNDGGLTMDAKFVVESNNKVILDALKTIRGFIPSSAQDSALSFGLGIDVNNLTPALNAIWQDSLSVQYSCAPLAEMQAGLSQANPAMVGMATGFVNGLKGISFNLFDYGFGETEYGEELNKLDASVSISADNPVALFQAAQMMEPSLAQVQIPADGTPVELPPQLAAQFADIGTVYVASKGSHLTIYTGETATKESTKLFDQTLEANGLYSIYFDYGKLFKPFVDMVERSGEPVPAELEPFIQDDVKGDVKMDVTDKGIVFEMNNVTY</sequence>
<reference evidence="1 2" key="1">
    <citation type="journal article" date="2013" name="ISME J.">
        <title>Comparative genomics of pathogenic lineages of Vibrio nigripulchritudo identifies virulence-associated traits.</title>
        <authorList>
            <person name="Goudenege D."/>
            <person name="Labreuche Y."/>
            <person name="Krin E."/>
            <person name="Ansquer D."/>
            <person name="Mangenot S."/>
            <person name="Calteau A."/>
            <person name="Medigue C."/>
            <person name="Mazel D."/>
            <person name="Polz M.F."/>
            <person name="Le Roux F."/>
        </authorList>
    </citation>
    <scope>NUCLEOTIDE SEQUENCE [LARGE SCALE GENOMIC DNA]</scope>
    <source>
        <strain evidence="1 2">SOn1</strain>
    </source>
</reference>
<evidence type="ECO:0008006" key="3">
    <source>
        <dbReference type="Google" id="ProtNLM"/>
    </source>
</evidence>
<accession>A0AAV2VZ36</accession>
<dbReference type="EMBL" id="CAOF01000194">
    <property type="protein sequence ID" value="CCO50033.1"/>
    <property type="molecule type" value="Genomic_DNA"/>
</dbReference>
<dbReference type="AlphaFoldDB" id="A0AAV2VZ36"/>
<evidence type="ECO:0000313" key="1">
    <source>
        <dbReference type="EMBL" id="CCO50033.1"/>
    </source>
</evidence>
<proteinExistence type="predicted"/>
<gene>
    <name evidence="1" type="ORF">VIBNISOn1_970053</name>
</gene>
<evidence type="ECO:0000313" key="2">
    <source>
        <dbReference type="Proteomes" id="UP000018211"/>
    </source>
</evidence>
<protein>
    <recommendedName>
        <fullName evidence="3">DUF3352 domain-containing protein</fullName>
    </recommendedName>
</protein>